<keyword evidence="4 7" id="KW-0456">Lyase</keyword>
<evidence type="ECO:0000256" key="2">
    <source>
        <dbReference type="ARBA" id="ARBA00009721"/>
    </source>
</evidence>
<gene>
    <name evidence="7" type="ORF">CRP01_35510</name>
</gene>
<dbReference type="Proteomes" id="UP000223913">
    <property type="component" value="Unassembled WGS sequence"/>
</dbReference>
<dbReference type="AlphaFoldDB" id="A0A2D0MZU1"/>
<comment type="cofactor">
    <cofactor evidence="1 5">
        <name>pyridoxal 5'-phosphate</name>
        <dbReference type="ChEBI" id="CHEBI:597326"/>
    </cofactor>
</comment>
<accession>A0A2D0MZU1</accession>
<dbReference type="InterPro" id="IPR015424">
    <property type="entry name" value="PyrdxlP-dep_Trfase"/>
</dbReference>
<dbReference type="EMBL" id="PDUD01000049">
    <property type="protein sequence ID" value="PHN01794.1"/>
    <property type="molecule type" value="Genomic_DNA"/>
</dbReference>
<dbReference type="InterPro" id="IPR001597">
    <property type="entry name" value="ArAA_b-elim_lyase/Thr_aldolase"/>
</dbReference>
<evidence type="ECO:0000256" key="4">
    <source>
        <dbReference type="ARBA" id="ARBA00023239"/>
    </source>
</evidence>
<dbReference type="InterPro" id="IPR015422">
    <property type="entry name" value="PyrdxlP-dep_Trfase_small"/>
</dbReference>
<feature type="modified residue" description="N6-(pyridoxal phosphate)lysine" evidence="5">
    <location>
        <position position="258"/>
    </location>
</feature>
<evidence type="ECO:0000256" key="1">
    <source>
        <dbReference type="ARBA" id="ARBA00001933"/>
    </source>
</evidence>
<dbReference type="PANTHER" id="PTHR32325">
    <property type="entry name" value="BETA-ELIMINATING LYASE-LIKE PROTEIN-RELATED"/>
    <property type="match status" value="1"/>
</dbReference>
<dbReference type="SUPFAM" id="SSF53383">
    <property type="entry name" value="PLP-dependent transferases"/>
    <property type="match status" value="1"/>
</dbReference>
<feature type="domain" description="Aromatic amino acid beta-eliminating lyase/threonine aldolase" evidence="6">
    <location>
        <begin position="47"/>
        <end position="423"/>
    </location>
</feature>
<dbReference type="RefSeq" id="WP_099154841.1">
    <property type="nucleotide sequence ID" value="NZ_PDUD01000049.1"/>
</dbReference>
<dbReference type="GO" id="GO:0009072">
    <property type="term" value="P:aromatic amino acid metabolic process"/>
    <property type="evidence" value="ECO:0007669"/>
    <property type="project" value="InterPro"/>
</dbReference>
<evidence type="ECO:0000313" key="8">
    <source>
        <dbReference type="Proteomes" id="UP000223913"/>
    </source>
</evidence>
<dbReference type="PIRSF" id="PIRSF001386">
    <property type="entry name" value="Trpase"/>
    <property type="match status" value="1"/>
</dbReference>
<dbReference type="GO" id="GO:0016830">
    <property type="term" value="F:carbon-carbon lyase activity"/>
    <property type="evidence" value="ECO:0007669"/>
    <property type="project" value="InterPro"/>
</dbReference>
<reference evidence="7 8" key="1">
    <citation type="submission" date="2017-10" db="EMBL/GenBank/DDBJ databases">
        <title>The draft genome sequence of Lewinella nigricans NBRC 102662.</title>
        <authorList>
            <person name="Wang K."/>
        </authorList>
    </citation>
    <scope>NUCLEOTIDE SEQUENCE [LARGE SCALE GENOMIC DNA]</scope>
    <source>
        <strain evidence="7 8">NBRC 102662</strain>
    </source>
</reference>
<dbReference type="Pfam" id="PF01212">
    <property type="entry name" value="Beta_elim_lyase"/>
    <property type="match status" value="1"/>
</dbReference>
<dbReference type="OrthoDB" id="9764079at2"/>
<organism evidence="7 8">
    <name type="scientific">Flavilitoribacter nigricans (strain ATCC 23147 / DSM 23189 / NBRC 102662 / NCIMB 1420 / SS-2)</name>
    <name type="common">Lewinella nigricans</name>
    <dbReference type="NCBI Taxonomy" id="1122177"/>
    <lineage>
        <taxon>Bacteria</taxon>
        <taxon>Pseudomonadati</taxon>
        <taxon>Bacteroidota</taxon>
        <taxon>Saprospiria</taxon>
        <taxon>Saprospirales</taxon>
        <taxon>Lewinellaceae</taxon>
        <taxon>Flavilitoribacter</taxon>
    </lineage>
</organism>
<dbReference type="Gene3D" id="3.40.640.10">
    <property type="entry name" value="Type I PLP-dependent aspartate aminotransferase-like (Major domain)"/>
    <property type="match status" value="1"/>
</dbReference>
<proteinExistence type="inferred from homology"/>
<evidence type="ECO:0000313" key="7">
    <source>
        <dbReference type="EMBL" id="PHN01794.1"/>
    </source>
</evidence>
<comment type="similarity">
    <text evidence="2">Belongs to the beta-eliminating lyase family.</text>
</comment>
<dbReference type="PANTHER" id="PTHR32325:SF4">
    <property type="entry name" value="TRYPTOPHANASE"/>
    <property type="match status" value="1"/>
</dbReference>
<dbReference type="Gene3D" id="3.90.1150.10">
    <property type="entry name" value="Aspartate Aminotransferase, domain 1"/>
    <property type="match status" value="1"/>
</dbReference>
<dbReference type="InterPro" id="IPR015421">
    <property type="entry name" value="PyrdxlP-dep_Trfase_major"/>
</dbReference>
<dbReference type="NCBIfam" id="NF009709">
    <property type="entry name" value="PRK13238.1"/>
    <property type="match status" value="1"/>
</dbReference>
<evidence type="ECO:0000256" key="3">
    <source>
        <dbReference type="ARBA" id="ARBA00022898"/>
    </source>
</evidence>
<protein>
    <submittedName>
        <fullName evidence="7">Tyrosine phenol-lyase</fullName>
    </submittedName>
</protein>
<evidence type="ECO:0000259" key="6">
    <source>
        <dbReference type="Pfam" id="PF01212"/>
    </source>
</evidence>
<keyword evidence="3 5" id="KW-0663">Pyridoxal phosphate</keyword>
<name>A0A2D0MZU1_FLAN2</name>
<dbReference type="InterPro" id="IPR011166">
    <property type="entry name" value="Beta-eliminating_lyase"/>
</dbReference>
<keyword evidence="8" id="KW-1185">Reference proteome</keyword>
<comment type="caution">
    <text evidence="7">The sequence shown here is derived from an EMBL/GenBank/DDBJ whole genome shotgun (WGS) entry which is preliminary data.</text>
</comment>
<evidence type="ECO:0000256" key="5">
    <source>
        <dbReference type="PIRSR" id="PIRSR611166-50"/>
    </source>
</evidence>
<sequence>MQLPTIPPFKTKVVEPVYFRTREERKKKIREQHFNLFNIHSDWVIVDLMTDSGTGAMSEQQWSEIMLGDESYAGSESYFKLIRAVKDIMGFEYVAPTHQGRAAENILFSATVREGDVVPGNAHFDTTKGHIEFRKARAMDCTIKEAYDTGLYHPFKGNIDLEKLESVIKEYGKDRIPFINITVTCNTVGGQPVSLQNIRETSALAKKYGIPVYMDIARYAENAYFIKNREAAYKDWSIRDIIREMFKDADVVWMSSKKDGLVNIGGFIALNDPDLYERLGQFTIVYEGFLTYGGMSGRAMGALAVGLYEGVDFHYLQDRVHQVQYLGQKLKDYGIPIQEPVGGHALYIDAKKMLPHIPQTQYPAQLLAVEAYIEGGVRGVEIGTLLADRDPETGKDRLAEMELLRLALPRRVYSRSHMDYVAATMARVAARKEELKTGFRITKQAQILRHFTVELERI</sequence>